<dbReference type="InterPro" id="IPR029510">
    <property type="entry name" value="Ald_DH_CS_GLU"/>
</dbReference>
<reference evidence="9 10" key="1">
    <citation type="submission" date="2019-01" db="EMBL/GenBank/DDBJ databases">
        <title>PMF-metabolizing Aryl O-demethylase.</title>
        <authorList>
            <person name="Kim M."/>
        </authorList>
    </citation>
    <scope>NUCLEOTIDE SEQUENCE [LARGE SCALE GENOMIC DNA]</scope>
    <source>
        <strain evidence="9 10">PMF1</strain>
    </source>
</reference>
<dbReference type="PIRSF" id="PIRSF036492">
    <property type="entry name" value="ALDH"/>
    <property type="match status" value="1"/>
</dbReference>
<name>A0A4P6LYF8_9FIRM</name>
<protein>
    <recommendedName>
        <fullName evidence="4">Aldehyde dehydrogenase</fullName>
    </recommendedName>
</protein>
<feature type="domain" description="Aldehyde dehydrogenase" evidence="8">
    <location>
        <begin position="2"/>
        <end position="427"/>
    </location>
</feature>
<evidence type="ECO:0000256" key="6">
    <source>
        <dbReference type="PROSITE-ProRule" id="PRU10007"/>
    </source>
</evidence>
<dbReference type="FunFam" id="3.40.309.10:FF:000003">
    <property type="entry name" value="Aldehyde dehydrogenase"/>
    <property type="match status" value="1"/>
</dbReference>
<dbReference type="Pfam" id="PF00171">
    <property type="entry name" value="Aldedh"/>
    <property type="match status" value="1"/>
</dbReference>
<accession>A0A4P6LYF8</accession>
<dbReference type="InterPro" id="IPR012394">
    <property type="entry name" value="Aldehyde_DH_NAD(P)"/>
</dbReference>
<comment type="similarity">
    <text evidence="1 4 7">Belongs to the aldehyde dehydrogenase family.</text>
</comment>
<evidence type="ECO:0000256" key="2">
    <source>
        <dbReference type="ARBA" id="ARBA00023002"/>
    </source>
</evidence>
<keyword evidence="2 4" id="KW-0560">Oxidoreductase</keyword>
<dbReference type="Proteomes" id="UP000289794">
    <property type="component" value="Chromosome"/>
</dbReference>
<dbReference type="GO" id="GO:0004029">
    <property type="term" value="F:aldehyde dehydrogenase (NAD+) activity"/>
    <property type="evidence" value="ECO:0007669"/>
    <property type="project" value="TreeGrafter"/>
</dbReference>
<dbReference type="RefSeq" id="WP_130181394.1">
    <property type="nucleotide sequence ID" value="NZ_CP035945.1"/>
</dbReference>
<evidence type="ECO:0000259" key="8">
    <source>
        <dbReference type="Pfam" id="PF00171"/>
    </source>
</evidence>
<dbReference type="PANTHER" id="PTHR43570:SF16">
    <property type="entry name" value="ALDEHYDE DEHYDROGENASE TYPE III, ISOFORM Q"/>
    <property type="match status" value="1"/>
</dbReference>
<dbReference type="PROSITE" id="PS00687">
    <property type="entry name" value="ALDEHYDE_DEHYDR_GLU"/>
    <property type="match status" value="1"/>
</dbReference>
<evidence type="ECO:0000313" key="10">
    <source>
        <dbReference type="Proteomes" id="UP000289794"/>
    </source>
</evidence>
<feature type="active site" evidence="5 6">
    <location>
        <position position="209"/>
    </location>
</feature>
<evidence type="ECO:0000313" key="9">
    <source>
        <dbReference type="EMBL" id="QBE97734.1"/>
    </source>
</evidence>
<organism evidence="9 10">
    <name type="scientific">Blautia producta</name>
    <dbReference type="NCBI Taxonomy" id="33035"/>
    <lineage>
        <taxon>Bacteria</taxon>
        <taxon>Bacillati</taxon>
        <taxon>Bacillota</taxon>
        <taxon>Clostridia</taxon>
        <taxon>Lachnospirales</taxon>
        <taxon>Lachnospiraceae</taxon>
        <taxon>Blautia</taxon>
    </lineage>
</organism>
<dbReference type="EMBL" id="CP035945">
    <property type="protein sequence ID" value="QBE97734.1"/>
    <property type="molecule type" value="Genomic_DNA"/>
</dbReference>
<evidence type="ECO:0000256" key="5">
    <source>
        <dbReference type="PIRSR" id="PIRSR036492-1"/>
    </source>
</evidence>
<dbReference type="FunFam" id="3.40.605.10:FF:000004">
    <property type="entry name" value="Aldehyde dehydrogenase"/>
    <property type="match status" value="1"/>
</dbReference>
<dbReference type="InterPro" id="IPR016162">
    <property type="entry name" value="Ald_DH_N"/>
</dbReference>
<keyword evidence="3" id="KW-0520">NAD</keyword>
<evidence type="ECO:0000256" key="4">
    <source>
        <dbReference type="PIRNR" id="PIRNR036492"/>
    </source>
</evidence>
<dbReference type="Gene3D" id="3.40.309.10">
    <property type="entry name" value="Aldehyde Dehydrogenase, Chain A, domain 2"/>
    <property type="match status" value="1"/>
</dbReference>
<dbReference type="InterPro" id="IPR016163">
    <property type="entry name" value="Ald_DH_C"/>
</dbReference>
<dbReference type="InterPro" id="IPR016161">
    <property type="entry name" value="Ald_DH/histidinol_DH"/>
</dbReference>
<evidence type="ECO:0000256" key="1">
    <source>
        <dbReference type="ARBA" id="ARBA00009986"/>
    </source>
</evidence>
<dbReference type="SUPFAM" id="SSF53720">
    <property type="entry name" value="ALDH-like"/>
    <property type="match status" value="1"/>
</dbReference>
<dbReference type="InterPro" id="IPR015590">
    <property type="entry name" value="Aldehyde_DH_dom"/>
</dbReference>
<dbReference type="GO" id="GO:0005737">
    <property type="term" value="C:cytoplasm"/>
    <property type="evidence" value="ECO:0007669"/>
    <property type="project" value="TreeGrafter"/>
</dbReference>
<proteinExistence type="inferred from homology"/>
<gene>
    <name evidence="9" type="primary">mdlD</name>
    <name evidence="9" type="ORF">PMF13cell1_03297</name>
</gene>
<evidence type="ECO:0000256" key="7">
    <source>
        <dbReference type="RuleBase" id="RU003345"/>
    </source>
</evidence>
<feature type="active site" evidence="5">
    <location>
        <position position="243"/>
    </location>
</feature>
<dbReference type="Gene3D" id="3.40.605.10">
    <property type="entry name" value="Aldehyde Dehydrogenase, Chain A, domain 1"/>
    <property type="match status" value="1"/>
</dbReference>
<dbReference type="KEGG" id="bpro:PMF13cell1_03297"/>
<dbReference type="InterPro" id="IPR016160">
    <property type="entry name" value="Ald_DH_CS_CYS"/>
</dbReference>
<sequence>MEIDELVREQRKFFEKGCTKSLAFRMQALERLERTVKRNEGEIRQALYQDLHKSSFESYMTETGLVLSELAFVKKHLKGWMREKTVHTPLAQFPARSFVTHEPFGVVLVMAPWNYPFMLCMDPLIGAIAAGNCCILKPSGYAKHVSEVIAKMIREAFPPEFAAVVEGGREENQELLEQRFDYIFFTGGVTVGRLVMEKAARYLTPVTLELGGKSPCIVDHTANLKMAAKRLVFGKYLNSGQTCVAPDYLLVQEDVKEKFLVYVKHFIRQMFGEEPLKNPDYPRMINEKHYHRVMGLLKNEKAETGGYGDEKHMQIAPTVLTGITEDSPVMQEEIFGPVLPVLTFREIEEAIKFVKEREKPLALYLFTRDAQTEKRVLRNLSFGGGCINDTIIHLATPHMGFGGVGGSGMGSYHGKESFDTFSHKKSVVKKSDRIDLPIRYQPYTKGKEWLLRRFL</sequence>
<dbReference type="CDD" id="cd07136">
    <property type="entry name" value="ALDH_YwdH-P39616"/>
    <property type="match status" value="1"/>
</dbReference>
<evidence type="ECO:0000256" key="3">
    <source>
        <dbReference type="ARBA" id="ARBA00023027"/>
    </source>
</evidence>
<dbReference type="AlphaFoldDB" id="A0A4P6LYF8"/>
<dbReference type="PROSITE" id="PS00070">
    <property type="entry name" value="ALDEHYDE_DEHYDR_CYS"/>
    <property type="match status" value="1"/>
</dbReference>
<dbReference type="PANTHER" id="PTHR43570">
    <property type="entry name" value="ALDEHYDE DEHYDROGENASE"/>
    <property type="match status" value="1"/>
</dbReference>
<dbReference type="GO" id="GO:0006081">
    <property type="term" value="P:aldehyde metabolic process"/>
    <property type="evidence" value="ECO:0007669"/>
    <property type="project" value="InterPro"/>
</dbReference>